<evidence type="ECO:0008006" key="11">
    <source>
        <dbReference type="Google" id="ProtNLM"/>
    </source>
</evidence>
<protein>
    <recommendedName>
        <fullName evidence="11">Cytochrome c-type biogenesis protein CcmE</fullName>
    </recommendedName>
</protein>
<dbReference type="AlphaFoldDB" id="A0A381VMR1"/>
<evidence type="ECO:0000256" key="8">
    <source>
        <dbReference type="ARBA" id="ARBA00023136"/>
    </source>
</evidence>
<dbReference type="HAMAP" id="MF_01959">
    <property type="entry name" value="CcmE"/>
    <property type="match status" value="1"/>
</dbReference>
<evidence type="ECO:0000256" key="9">
    <source>
        <dbReference type="SAM" id="Phobius"/>
    </source>
</evidence>
<reference evidence="10" key="1">
    <citation type="submission" date="2018-05" db="EMBL/GenBank/DDBJ databases">
        <authorList>
            <person name="Lanie J.A."/>
            <person name="Ng W.-L."/>
            <person name="Kazmierczak K.M."/>
            <person name="Andrzejewski T.M."/>
            <person name="Davidsen T.M."/>
            <person name="Wayne K.J."/>
            <person name="Tettelin H."/>
            <person name="Glass J.I."/>
            <person name="Rusch D."/>
            <person name="Podicherti R."/>
            <person name="Tsui H.-C.T."/>
            <person name="Winkler M.E."/>
        </authorList>
    </citation>
    <scope>NUCLEOTIDE SEQUENCE</scope>
</reference>
<dbReference type="SUPFAM" id="SSF82093">
    <property type="entry name" value="Heme chaperone CcmE"/>
    <property type="match status" value="1"/>
</dbReference>
<dbReference type="GO" id="GO:0017003">
    <property type="term" value="P:protein-heme linkage"/>
    <property type="evidence" value="ECO:0007669"/>
    <property type="project" value="InterPro"/>
</dbReference>
<dbReference type="PANTHER" id="PTHR34128:SF2">
    <property type="entry name" value="CYTOCHROME C-TYPE BIOGENESIS PROTEIN CCME HOMOLOG, MITOCHONDRIAL"/>
    <property type="match status" value="1"/>
</dbReference>
<dbReference type="NCBIfam" id="NF009727">
    <property type="entry name" value="PRK13254.1-1"/>
    <property type="match status" value="1"/>
</dbReference>
<dbReference type="Pfam" id="PF03100">
    <property type="entry name" value="CcmE"/>
    <property type="match status" value="1"/>
</dbReference>
<dbReference type="GO" id="GO:0020037">
    <property type="term" value="F:heme binding"/>
    <property type="evidence" value="ECO:0007669"/>
    <property type="project" value="InterPro"/>
</dbReference>
<keyword evidence="6 9" id="KW-1133">Transmembrane helix</keyword>
<evidence type="ECO:0000313" key="10">
    <source>
        <dbReference type="EMBL" id="SVA41600.1"/>
    </source>
</evidence>
<keyword evidence="2" id="KW-0349">Heme</keyword>
<evidence type="ECO:0000256" key="5">
    <source>
        <dbReference type="ARBA" id="ARBA00022748"/>
    </source>
</evidence>
<evidence type="ECO:0000256" key="2">
    <source>
        <dbReference type="ARBA" id="ARBA00022617"/>
    </source>
</evidence>
<proteinExistence type="inferred from homology"/>
<keyword evidence="4" id="KW-0479">Metal-binding</keyword>
<keyword evidence="7" id="KW-0408">Iron</keyword>
<keyword evidence="8 9" id="KW-0472">Membrane</keyword>
<keyword evidence="5" id="KW-0201">Cytochrome c-type biogenesis</keyword>
<dbReference type="EMBL" id="UINC01009269">
    <property type="protein sequence ID" value="SVA41600.1"/>
    <property type="molecule type" value="Genomic_DNA"/>
</dbReference>
<evidence type="ECO:0000256" key="6">
    <source>
        <dbReference type="ARBA" id="ARBA00022989"/>
    </source>
</evidence>
<dbReference type="InterPro" id="IPR004329">
    <property type="entry name" value="CcmE"/>
</dbReference>
<comment type="subcellular location">
    <subcellularLocation>
        <location evidence="1">Membrane</location>
    </subcellularLocation>
</comment>
<name>A0A381VMR1_9ZZZZ</name>
<feature type="transmembrane region" description="Helical" evidence="9">
    <location>
        <begin position="12"/>
        <end position="30"/>
    </location>
</feature>
<dbReference type="Gene3D" id="2.40.50.140">
    <property type="entry name" value="Nucleic acid-binding proteins"/>
    <property type="match status" value="1"/>
</dbReference>
<dbReference type="InterPro" id="IPR036127">
    <property type="entry name" value="CcmE-like_sf"/>
</dbReference>
<evidence type="ECO:0000256" key="1">
    <source>
        <dbReference type="ARBA" id="ARBA00004370"/>
    </source>
</evidence>
<organism evidence="10">
    <name type="scientific">marine metagenome</name>
    <dbReference type="NCBI Taxonomy" id="408172"/>
    <lineage>
        <taxon>unclassified sequences</taxon>
        <taxon>metagenomes</taxon>
        <taxon>ecological metagenomes</taxon>
    </lineage>
</organism>
<dbReference type="PANTHER" id="PTHR34128">
    <property type="entry name" value="CYTOCHROME C-TYPE BIOGENESIS PROTEIN CCME HOMOLOG, MITOCHONDRIAL"/>
    <property type="match status" value="1"/>
</dbReference>
<evidence type="ECO:0000256" key="3">
    <source>
        <dbReference type="ARBA" id="ARBA00022692"/>
    </source>
</evidence>
<dbReference type="GO" id="GO:0017004">
    <property type="term" value="P:cytochrome complex assembly"/>
    <property type="evidence" value="ECO:0007669"/>
    <property type="project" value="UniProtKB-KW"/>
</dbReference>
<gene>
    <name evidence="10" type="ORF">METZ01_LOCUS94454</name>
</gene>
<evidence type="ECO:0000256" key="7">
    <source>
        <dbReference type="ARBA" id="ARBA00023004"/>
    </source>
</evidence>
<keyword evidence="3 9" id="KW-0812">Transmembrane</keyword>
<dbReference type="GO" id="GO:0005886">
    <property type="term" value="C:plasma membrane"/>
    <property type="evidence" value="ECO:0007669"/>
    <property type="project" value="InterPro"/>
</dbReference>
<sequence length="137" mass="15287">MLEVRRKRLGKLLVILFISAVGISLILFSLNSKLDLFYTPSEILSGKINSSSRIKLGGMVKENSIKRLGTSTSFLVTDFQAEVFVKFEGVTPDLFKEGSGVVVLGYFKDQKFSAEEIFAKHDENYMPPELEIGSQSE</sequence>
<evidence type="ECO:0000256" key="4">
    <source>
        <dbReference type="ARBA" id="ARBA00022723"/>
    </source>
</evidence>
<dbReference type="GO" id="GO:0046872">
    <property type="term" value="F:metal ion binding"/>
    <property type="evidence" value="ECO:0007669"/>
    <property type="project" value="UniProtKB-KW"/>
</dbReference>
<dbReference type="InterPro" id="IPR012340">
    <property type="entry name" value="NA-bd_OB-fold"/>
</dbReference>
<accession>A0A381VMR1</accession>